<dbReference type="Gene3D" id="1.25.10.10">
    <property type="entry name" value="Leucine-rich Repeat Variant"/>
    <property type="match status" value="1"/>
</dbReference>
<protein>
    <recommendedName>
        <fullName evidence="5">Leucine rich repeat variant</fullName>
    </recommendedName>
</protein>
<dbReference type="EMBL" id="JAMPKM010000041">
    <property type="protein sequence ID" value="MEP0820731.1"/>
    <property type="molecule type" value="Genomic_DNA"/>
</dbReference>
<sequence>MANPNVPVDVLFKLGEEFPKQILENPLWSLLLLENPNLFDTLPRPTANSILFSTWLAKHKQLETPERTLTEQEIRSISKQSEPWCEFLKGIIRDPNTPDDVLEIIAARDDRLRNPKLDRVDQALILRPKLPKSVIEILAVRSTGTVKLEIARRPIPATLLRKLVEDQSDSSIALLCAVALNPNTSEDLLEELIVGDCRPYYVKHSVALNPSLSDRLVFMLLEEYDFDTLTRLEINPHLPITALEKLAKSSKEIYQKLAASHPNTPMPILMDWFKNDPSKHALLAKNPAMPEEIIRQFLNSPSASIRKGVAENPNIPETFLIQLSTDHSDYVRHAAQNVLEDTSPKKAWQEAHFSQLTWE</sequence>
<evidence type="ECO:0000313" key="4">
    <source>
        <dbReference type="Proteomes" id="UP001464891"/>
    </source>
</evidence>
<evidence type="ECO:0000256" key="1">
    <source>
        <dbReference type="ARBA" id="ARBA00022549"/>
    </source>
</evidence>
<evidence type="ECO:0000256" key="2">
    <source>
        <dbReference type="ARBA" id="ARBA00022738"/>
    </source>
</evidence>
<comment type="caution">
    <text evidence="3">The sequence shown here is derived from an EMBL/GenBank/DDBJ whole genome shotgun (WGS) entry which is preliminary data.</text>
</comment>
<evidence type="ECO:0000313" key="3">
    <source>
        <dbReference type="EMBL" id="MEP0820731.1"/>
    </source>
</evidence>
<name>A0ABV0JI91_9CYAN</name>
<dbReference type="SUPFAM" id="SSF48371">
    <property type="entry name" value="ARM repeat"/>
    <property type="match status" value="1"/>
</dbReference>
<proteinExistence type="predicted"/>
<dbReference type="InterPro" id="IPR011989">
    <property type="entry name" value="ARM-like"/>
</dbReference>
<reference evidence="3 4" key="1">
    <citation type="submission" date="2022-04" db="EMBL/GenBank/DDBJ databases">
        <title>Positive selection, recombination, and allopatry shape intraspecific diversity of widespread and dominant cyanobacteria.</title>
        <authorList>
            <person name="Wei J."/>
            <person name="Shu W."/>
            <person name="Hu C."/>
        </authorList>
    </citation>
    <scope>NUCLEOTIDE SEQUENCE [LARGE SCALE GENOMIC DNA]</scope>
    <source>
        <strain evidence="3 4">GB2-A4</strain>
    </source>
</reference>
<dbReference type="Proteomes" id="UP001464891">
    <property type="component" value="Unassembled WGS sequence"/>
</dbReference>
<accession>A0ABV0JI91</accession>
<keyword evidence="1" id="KW-0042">Antenna complex</keyword>
<organism evidence="3 4">
    <name type="scientific">Trichocoleus desertorum GB2-A4</name>
    <dbReference type="NCBI Taxonomy" id="2933944"/>
    <lineage>
        <taxon>Bacteria</taxon>
        <taxon>Bacillati</taxon>
        <taxon>Cyanobacteriota</taxon>
        <taxon>Cyanophyceae</taxon>
        <taxon>Leptolyngbyales</taxon>
        <taxon>Trichocoleusaceae</taxon>
        <taxon>Trichocoleus</taxon>
    </lineage>
</organism>
<gene>
    <name evidence="3" type="ORF">NC998_26940</name>
</gene>
<keyword evidence="2" id="KW-0605">Phycobilisome</keyword>
<keyword evidence="4" id="KW-1185">Reference proteome</keyword>
<dbReference type="InterPro" id="IPR016024">
    <property type="entry name" value="ARM-type_fold"/>
</dbReference>
<dbReference type="RefSeq" id="WP_190441930.1">
    <property type="nucleotide sequence ID" value="NZ_JAMPKM010000041.1"/>
</dbReference>
<evidence type="ECO:0008006" key="5">
    <source>
        <dbReference type="Google" id="ProtNLM"/>
    </source>
</evidence>